<feature type="domain" description="DRBM" evidence="18">
    <location>
        <begin position="2245"/>
        <end position="2311"/>
    </location>
</feature>
<keyword evidence="3" id="KW-0540">Nuclease</keyword>
<dbReference type="Gene3D" id="3.30.160.380">
    <property type="entry name" value="Dicer dimerisation domain"/>
    <property type="match status" value="1"/>
</dbReference>
<dbReference type="Gene3D" id="1.10.1520.10">
    <property type="entry name" value="Ribonuclease III domain"/>
    <property type="match status" value="2"/>
</dbReference>
<feature type="domain" description="PAZ" evidence="20">
    <location>
        <begin position="1172"/>
        <end position="1303"/>
    </location>
</feature>
<dbReference type="PROSITE" id="PS51194">
    <property type="entry name" value="HELICASE_CTER"/>
    <property type="match status" value="1"/>
</dbReference>
<keyword evidence="7" id="KW-0255">Endonuclease</keyword>
<dbReference type="GO" id="GO:0070578">
    <property type="term" value="C:RISC-loading complex"/>
    <property type="evidence" value="ECO:0007669"/>
    <property type="project" value="TreeGrafter"/>
</dbReference>
<dbReference type="InterPro" id="IPR005034">
    <property type="entry name" value="Dicer_dimerisation"/>
</dbReference>
<dbReference type="Pfam" id="PF20930">
    <property type="entry name" value="Dicer_PBD"/>
    <property type="match status" value="1"/>
</dbReference>
<keyword evidence="13" id="KW-0943">RNA-mediated gene silencing</keyword>
<keyword evidence="6" id="KW-0547">Nucleotide-binding</keyword>
<name>A0A6I9VPI4_BACDO</name>
<dbReference type="PROSITE" id="PS50821">
    <property type="entry name" value="PAZ"/>
    <property type="match status" value="1"/>
</dbReference>
<dbReference type="GeneID" id="105232610"/>
<dbReference type="PROSITE" id="PS00517">
    <property type="entry name" value="RNASE_3_1"/>
    <property type="match status" value="1"/>
</dbReference>
<dbReference type="Gene3D" id="2.170.260.10">
    <property type="entry name" value="paz domain"/>
    <property type="match status" value="1"/>
</dbReference>
<dbReference type="GO" id="GO:0006950">
    <property type="term" value="P:response to stress"/>
    <property type="evidence" value="ECO:0007669"/>
    <property type="project" value="UniProtKB-ARBA"/>
</dbReference>
<dbReference type="PROSITE" id="PS50137">
    <property type="entry name" value="DS_RBD"/>
    <property type="match status" value="1"/>
</dbReference>
<sequence>MSFYWCDNIHTTVFTPRDYQIELLSAAFERNVIICLGHKSSKEFIALKLLQELSRPARLTAKTNLYLTTERNALSITAMIEHLTNLKVYRVENLELSDKSQPNIPKGFQLYVLHPRTCLEALRSGVLTLENVHVLILEDCHEADVCKDLRTIFQEHFNNLNTEVPKVLGLAGPLHSAECSLQELSAMLNTLEDNLHCKAETASDIVTVLRYCARPSEFIVQCMPYERDELISVLEEVLFTRKAFLIDHRYDPFEIYNTDEYLEELKDIPDPKKEPMEFLEIMLFVLHEMGPWCADRVAVNMFHRIEKQKIKTPHERHYILLCVVNTALLEFHAICEQTFKKITNHRHLVEKYSSPKVFRLLEILRLFKPEELLTKNETIHKLSQDLDQMDFQKLSRNIEYSCQNVENVTMKLQLESRSIIDNLDPIVKNISGNSTQQNMQMGTYKIENSTTANRRHGTGGAHGRFKRRPFNRRHIRDNGDELDTLCAIIFCNSNYTARALFDLLSEMGRHDPELKFLKCQFTTDRVADPINEPKEAEVEHRRQEEVLKRFRMHDCNVLVGTSVLEEGIDLPKCNLVVRWDAPTTYRSYVQCKGRARAAPAYHVILVSPAYTAVHSKNEQLSNESHIYLCKLEDGQDDVIDTDTCSDEENSDNNKVNKFTIGSTKGIVKILNPEVITNKPPTKSVLTLKEITDDLPGFESVHNETSNANIVEIGDNSSSIMELKCETAPMKEIKNKLVIKESLNNCYEVLNLSDAISDISTVLSGSFSSSLVEDVSVAAPADSVPPKNKKEKRRFQCLFESDKKVSKSSTYFDASLNQLEFTTNKIVEQLAEYRQIEKVLLSKCANTEPPETEHHFADYFNKCIKRYKPLEHLLTGASVDLNTSIALVNKYCSKLPSDTFTKLTALWRCTKTIRSGVEVYQYTIRLPINSPLKYDIVGLPMSSNILARRMAALQTCIELHKIGELDQNLQPIGKESFRAMESDWENFELEEEDEKIVHDNSEPRPGTTKRRQYYYKRIASELSDCRPTVGVPCYLYFIDLTLQCPIPEEQNTRGRKIYPPEDAQQGFGILTVKRIPKVSSFPIFTRSGEVKVSIVLSKEMVVLTEVQIRCINTFLNYTFTNVLRLQKFLMLFDPDSTENCVFIVPTIKSNSRKVIDWDFLELIERKSTMMPSPITDDLRKSIEFDANKFKDAVVMPWYRNQDQPQYFYVAEICPQLSPLSCFPGENYHTFKHYYFLKYGLTIQNVKQPLLDVDHTSARLNFLTPRYVNRKGVALPTSSEETKRAKRENLEQKQILVPELCTVHPFPASLWRTAVCLPCILYRINGLLLADDIRKKVSLDIGLGLQEIPDNFEWPMLDFGWSLSEVLKRSKENQNVPLLDEKKEESSNKETRNKQCNAFVKGNGVGDELDNNYESNHSKMKSANEIIIEGEKKLKDSTFIEIGTWSNDMADNINCSKNSESMDEDEEECFKYFPPNVSFCDQQMRYGSPTFWDVKESNLVKKANGVLNPNSNTNNTRKNSFTFYDSDDSFASSYDDNELNNYSDDDYEGYGASRIAFTSRNEAETIETAQEIEKRNKQISIIQATNANERDYQKTKNLLVGYNFVDLKPSMEAELSHSIAQYITSTGQLKNSIKQSNMLVKYDQPVVLKLKDSINITSNNTNEPPSVDVFCKLLPYADKNLLISILKEHGNVLNVSDIARLNAEYLKSHTHELFEIQGCGDVFDNFNDKDKLKLEKSGHECKKMITLKFERKEYSSNITNTFSPVTENNTKNQCNNFSFDYQPDLVGHPGPSPSIILQALTMSNANDGINLERLETIGDSFLKYAITTYLYITYENVHEGKLSHLRSKQVANLNLYRLGRRKKLGEYMIATKFEPHDNWLPPCYYVPKELEKALIEAKIPPHHWKLVDLANIKKLTSAEICALVREKADKLGLIADVSNNSNENNVSLDESGEGNDFTCFIPYNLVTQHSIPDKSVADCVEALIGAYLIECGPRGALLLMAWLGIRVLPFVHRPFNQQESRVPGSTNPDENGNIIVYGNWVAPKSPLLVYSPNATQELEYMLEGFDEFEATLGYRFRDRSYLLQAMTHASYSPNRLTDCYQRLEFLGDAVLDYLITRHLYEDPRQHSPGALTDLRSALVNNTIFASLAVRHGFHKYFRHLSPGLNEVIDRFVRIQNENGHSISEEYYLLSEEECDDAEDVEVPKALGDVFESIAGAIFLDSNMSLDVVWQVYSNMMRPEIEQFSNSVPKSPIRELLELEPETAKFGKPEKLADGRRVRVTVDVFCKGTFRGIGRNYRIAKCTAAKCALRQLKKQGLITKKD</sequence>
<evidence type="ECO:0000256" key="14">
    <source>
        <dbReference type="ARBA" id="ARBA00023211"/>
    </source>
</evidence>
<evidence type="ECO:0000256" key="2">
    <source>
        <dbReference type="ARBA" id="ARBA00001946"/>
    </source>
</evidence>
<dbReference type="SUPFAM" id="SSF54768">
    <property type="entry name" value="dsRNA-binding domain-like"/>
    <property type="match status" value="1"/>
</dbReference>
<dbReference type="GO" id="GO:0005634">
    <property type="term" value="C:nucleus"/>
    <property type="evidence" value="ECO:0007669"/>
    <property type="project" value="TreeGrafter"/>
</dbReference>
<evidence type="ECO:0000256" key="15">
    <source>
        <dbReference type="ARBA" id="ARBA00035116"/>
    </source>
</evidence>
<dbReference type="CDD" id="cd15903">
    <property type="entry name" value="Dicer_PBD"/>
    <property type="match status" value="1"/>
</dbReference>
<dbReference type="SUPFAM" id="SSF52540">
    <property type="entry name" value="P-loop containing nucleoside triphosphate hydrolases"/>
    <property type="match status" value="1"/>
</dbReference>
<evidence type="ECO:0000256" key="1">
    <source>
        <dbReference type="ARBA" id="ARBA00001936"/>
    </source>
</evidence>
<evidence type="ECO:0000259" key="22">
    <source>
        <dbReference type="PROSITE" id="PS51327"/>
    </source>
</evidence>
<dbReference type="GO" id="GO:0005524">
    <property type="term" value="F:ATP binding"/>
    <property type="evidence" value="ECO:0007669"/>
    <property type="project" value="UniProtKB-KW"/>
</dbReference>
<dbReference type="InterPro" id="IPR038248">
    <property type="entry name" value="Dicer_dimer_sf"/>
</dbReference>
<dbReference type="SUPFAM" id="SSF69065">
    <property type="entry name" value="RNase III domain-like"/>
    <property type="match status" value="2"/>
</dbReference>
<dbReference type="InterPro" id="IPR014720">
    <property type="entry name" value="dsRBD_dom"/>
</dbReference>
<dbReference type="KEGG" id="bdr:105232610"/>
<dbReference type="PROSITE" id="PS50142">
    <property type="entry name" value="RNASE_3_2"/>
    <property type="match status" value="2"/>
</dbReference>
<dbReference type="GO" id="GO:0030422">
    <property type="term" value="P:siRNA processing"/>
    <property type="evidence" value="ECO:0007669"/>
    <property type="project" value="InterPro"/>
</dbReference>
<comment type="similarity">
    <text evidence="15">Belongs to the helicase family. Dicer subfamily.</text>
</comment>
<evidence type="ECO:0000256" key="5">
    <source>
        <dbReference type="ARBA" id="ARBA00022737"/>
    </source>
</evidence>
<reference evidence="24" key="1">
    <citation type="submission" date="2025-08" db="UniProtKB">
        <authorList>
            <consortium name="RefSeq"/>
        </authorList>
    </citation>
    <scope>IDENTIFICATION</scope>
    <source>
        <tissue evidence="24">Adult</tissue>
    </source>
</reference>
<comment type="cofactor">
    <cofactor evidence="1">
        <name>Mn(2+)</name>
        <dbReference type="ChEBI" id="CHEBI:29035"/>
    </cofactor>
</comment>
<dbReference type="PROSITE" id="PS51327">
    <property type="entry name" value="DICER_DSRBF"/>
    <property type="match status" value="1"/>
</dbReference>
<dbReference type="Pfam" id="PF02170">
    <property type="entry name" value="PAZ"/>
    <property type="match status" value="1"/>
</dbReference>
<keyword evidence="17" id="KW-0175">Coiled coil</keyword>
<dbReference type="GO" id="GO:0035194">
    <property type="term" value="P:regulatory ncRNA-mediated post-transcriptional gene silencing"/>
    <property type="evidence" value="ECO:0007669"/>
    <property type="project" value="UniProtKB-ARBA"/>
</dbReference>
<evidence type="ECO:0000256" key="7">
    <source>
        <dbReference type="ARBA" id="ARBA00022759"/>
    </source>
</evidence>
<dbReference type="PANTHER" id="PTHR14950:SF37">
    <property type="entry name" value="ENDORIBONUCLEASE DICER"/>
    <property type="match status" value="1"/>
</dbReference>
<evidence type="ECO:0000256" key="4">
    <source>
        <dbReference type="ARBA" id="ARBA00022723"/>
    </source>
</evidence>
<dbReference type="PANTHER" id="PTHR14950">
    <property type="entry name" value="DICER-RELATED"/>
    <property type="match status" value="1"/>
</dbReference>
<evidence type="ECO:0000313" key="24">
    <source>
        <dbReference type="RefSeq" id="XP_011212659.2"/>
    </source>
</evidence>
<feature type="domain" description="Dicer dsRNA-binding fold" evidence="22">
    <location>
        <begin position="883"/>
        <end position="978"/>
    </location>
</feature>
<dbReference type="CDD" id="cd10843">
    <property type="entry name" value="DSRM_DICER"/>
    <property type="match status" value="1"/>
</dbReference>
<dbReference type="GO" id="GO:0006309">
    <property type="term" value="P:apoptotic DNA fragmentation"/>
    <property type="evidence" value="ECO:0007669"/>
    <property type="project" value="TreeGrafter"/>
</dbReference>
<feature type="domain" description="RNase III" evidence="19">
    <location>
        <begin position="2063"/>
        <end position="2220"/>
    </location>
</feature>
<organism evidence="23 24">
    <name type="scientific">Bactrocera dorsalis</name>
    <name type="common">Oriental fruit fly</name>
    <name type="synonym">Dacus dorsalis</name>
    <dbReference type="NCBI Taxonomy" id="27457"/>
    <lineage>
        <taxon>Eukaryota</taxon>
        <taxon>Metazoa</taxon>
        <taxon>Ecdysozoa</taxon>
        <taxon>Arthropoda</taxon>
        <taxon>Hexapoda</taxon>
        <taxon>Insecta</taxon>
        <taxon>Pterygota</taxon>
        <taxon>Neoptera</taxon>
        <taxon>Endopterygota</taxon>
        <taxon>Diptera</taxon>
        <taxon>Brachycera</taxon>
        <taxon>Muscomorpha</taxon>
        <taxon>Tephritoidea</taxon>
        <taxon>Tephritidae</taxon>
        <taxon>Bactrocera</taxon>
        <taxon>Bactrocera</taxon>
    </lineage>
</organism>
<dbReference type="Pfam" id="PF00271">
    <property type="entry name" value="Helicase_C"/>
    <property type="match status" value="1"/>
</dbReference>
<dbReference type="GO" id="GO:0009653">
    <property type="term" value="P:anatomical structure morphogenesis"/>
    <property type="evidence" value="ECO:0007669"/>
    <property type="project" value="UniProtKB-ARBA"/>
</dbReference>
<dbReference type="CDD" id="cd02843">
    <property type="entry name" value="PAZ_dicer_like"/>
    <property type="match status" value="1"/>
</dbReference>
<dbReference type="InterPro" id="IPR003100">
    <property type="entry name" value="PAZ_dom"/>
</dbReference>
<dbReference type="GO" id="GO:0048731">
    <property type="term" value="P:system development"/>
    <property type="evidence" value="ECO:0007669"/>
    <property type="project" value="UniProtKB-ARBA"/>
</dbReference>
<evidence type="ECO:0000259" key="18">
    <source>
        <dbReference type="PROSITE" id="PS50137"/>
    </source>
</evidence>
<evidence type="ECO:0000259" key="19">
    <source>
        <dbReference type="PROSITE" id="PS50142"/>
    </source>
</evidence>
<dbReference type="GO" id="GO:0003006">
    <property type="term" value="P:developmental process involved in reproduction"/>
    <property type="evidence" value="ECO:0007669"/>
    <property type="project" value="UniProtKB-ARBA"/>
</dbReference>
<feature type="domain" description="Helicase C-terminal" evidence="21">
    <location>
        <begin position="478"/>
        <end position="652"/>
    </location>
</feature>
<feature type="domain" description="RNase III" evidence="19">
    <location>
        <begin position="1793"/>
        <end position="1990"/>
    </location>
</feature>
<evidence type="ECO:0000256" key="6">
    <source>
        <dbReference type="ARBA" id="ARBA00022741"/>
    </source>
</evidence>
<keyword evidence="14" id="KW-0464">Manganese</keyword>
<protein>
    <submittedName>
        <fullName evidence="24">Endoribonuclease Dcr-1</fullName>
    </submittedName>
</protein>
<dbReference type="InterPro" id="IPR036085">
    <property type="entry name" value="PAZ_dom_sf"/>
</dbReference>
<keyword evidence="23" id="KW-1185">Reference proteome</keyword>
<evidence type="ECO:0000259" key="20">
    <source>
        <dbReference type="PROSITE" id="PS50821"/>
    </source>
</evidence>
<dbReference type="Pfam" id="PF00636">
    <property type="entry name" value="Ribonuclease_3"/>
    <property type="match status" value="2"/>
</dbReference>
<keyword evidence="5" id="KW-0677">Repeat</keyword>
<keyword evidence="4" id="KW-0479">Metal-binding</keyword>
<evidence type="ECO:0000256" key="10">
    <source>
        <dbReference type="ARBA" id="ARBA00022840"/>
    </source>
</evidence>
<keyword evidence="12 16" id="KW-0694">RNA-binding</keyword>
<dbReference type="CDD" id="cd00593">
    <property type="entry name" value="RIBOc"/>
    <property type="match status" value="2"/>
</dbReference>
<keyword evidence="11" id="KW-0460">Magnesium</keyword>
<dbReference type="GO" id="GO:0004386">
    <property type="term" value="F:helicase activity"/>
    <property type="evidence" value="ECO:0007669"/>
    <property type="project" value="UniProtKB-KW"/>
</dbReference>
<feature type="coiled-coil region" evidence="17">
    <location>
        <begin position="174"/>
        <end position="201"/>
    </location>
</feature>
<dbReference type="GO" id="GO:0003723">
    <property type="term" value="F:RNA binding"/>
    <property type="evidence" value="ECO:0007669"/>
    <property type="project" value="UniProtKB-UniRule"/>
</dbReference>
<accession>A0A6I9VPI4</accession>
<evidence type="ECO:0000256" key="12">
    <source>
        <dbReference type="ARBA" id="ARBA00022884"/>
    </source>
</evidence>
<evidence type="ECO:0000256" key="9">
    <source>
        <dbReference type="ARBA" id="ARBA00022806"/>
    </source>
</evidence>
<dbReference type="InterPro" id="IPR001650">
    <property type="entry name" value="Helicase_C-like"/>
</dbReference>
<dbReference type="GO" id="GO:0031054">
    <property type="term" value="P:pre-miRNA processing"/>
    <property type="evidence" value="ECO:0007669"/>
    <property type="project" value="InterPro"/>
</dbReference>
<dbReference type="InterPro" id="IPR048513">
    <property type="entry name" value="Dicer_PBD"/>
</dbReference>
<keyword evidence="10" id="KW-0067">ATP-binding</keyword>
<dbReference type="Pfam" id="PF20932">
    <property type="entry name" value="Dicer_dsRBD"/>
    <property type="match status" value="1"/>
</dbReference>
<dbReference type="GO" id="GO:0046872">
    <property type="term" value="F:metal ion binding"/>
    <property type="evidence" value="ECO:0007669"/>
    <property type="project" value="UniProtKB-KW"/>
</dbReference>
<dbReference type="SUPFAM" id="SSF101690">
    <property type="entry name" value="PAZ domain"/>
    <property type="match status" value="2"/>
</dbReference>
<comment type="cofactor">
    <cofactor evidence="2">
        <name>Mg(2+)</name>
        <dbReference type="ChEBI" id="CHEBI:18420"/>
    </cofactor>
</comment>
<evidence type="ECO:0000256" key="8">
    <source>
        <dbReference type="ARBA" id="ARBA00022801"/>
    </source>
</evidence>
<dbReference type="Proteomes" id="UP001652620">
    <property type="component" value="Unplaced"/>
</dbReference>
<dbReference type="SMART" id="SM00949">
    <property type="entry name" value="PAZ"/>
    <property type="match status" value="1"/>
</dbReference>
<dbReference type="InParanoid" id="A0A6I9VPI4"/>
<dbReference type="Gene3D" id="3.30.160.20">
    <property type="match status" value="1"/>
</dbReference>
<gene>
    <name evidence="24" type="primary">LOC105232610</name>
</gene>
<dbReference type="SMART" id="SM00490">
    <property type="entry name" value="HELICc"/>
    <property type="match status" value="1"/>
</dbReference>
<keyword evidence="9" id="KW-0347">Helicase</keyword>
<dbReference type="InterPro" id="IPR048512">
    <property type="entry name" value="Dicer_platform"/>
</dbReference>
<dbReference type="FunCoup" id="A0A6I9VPI4">
    <property type="interactions" value="834"/>
</dbReference>
<dbReference type="Gene3D" id="3.40.50.300">
    <property type="entry name" value="P-loop containing nucleotide triphosphate hydrolases"/>
    <property type="match status" value="2"/>
</dbReference>
<dbReference type="GO" id="GO:0004530">
    <property type="term" value="F:deoxyribonuclease I activity"/>
    <property type="evidence" value="ECO:0007669"/>
    <property type="project" value="TreeGrafter"/>
</dbReference>
<dbReference type="Pfam" id="PF20931">
    <property type="entry name" value="Dicer_platform"/>
    <property type="match status" value="1"/>
</dbReference>
<dbReference type="GO" id="GO:0005829">
    <property type="term" value="C:cytosol"/>
    <property type="evidence" value="ECO:0007669"/>
    <property type="project" value="UniProtKB-ARBA"/>
</dbReference>
<dbReference type="InterPro" id="IPR027417">
    <property type="entry name" value="P-loop_NTPase"/>
</dbReference>
<dbReference type="InterPro" id="IPR000999">
    <property type="entry name" value="RNase_III_dom"/>
</dbReference>
<dbReference type="OrthoDB" id="2392202at2759"/>
<evidence type="ECO:0000256" key="13">
    <source>
        <dbReference type="ARBA" id="ARBA00023158"/>
    </source>
</evidence>
<evidence type="ECO:0000259" key="21">
    <source>
        <dbReference type="PROSITE" id="PS51194"/>
    </source>
</evidence>
<dbReference type="Pfam" id="PF03368">
    <property type="entry name" value="Dicer_dimer"/>
    <property type="match status" value="1"/>
</dbReference>
<evidence type="ECO:0000256" key="11">
    <source>
        <dbReference type="ARBA" id="ARBA00022842"/>
    </source>
</evidence>
<dbReference type="InterPro" id="IPR036389">
    <property type="entry name" value="RNase_III_sf"/>
</dbReference>
<proteinExistence type="inferred from homology"/>
<evidence type="ECO:0000256" key="3">
    <source>
        <dbReference type="ARBA" id="ARBA00022722"/>
    </source>
</evidence>
<evidence type="ECO:0000256" key="16">
    <source>
        <dbReference type="PROSITE-ProRule" id="PRU00657"/>
    </source>
</evidence>
<dbReference type="InterPro" id="IPR044441">
    <property type="entry name" value="DICER_DSRM"/>
</dbReference>
<dbReference type="GO" id="GO:0004525">
    <property type="term" value="F:ribonuclease III activity"/>
    <property type="evidence" value="ECO:0007669"/>
    <property type="project" value="UniProtKB-EC"/>
</dbReference>
<keyword evidence="8" id="KW-0378">Hydrolase</keyword>
<evidence type="ECO:0000256" key="17">
    <source>
        <dbReference type="SAM" id="Coils"/>
    </source>
</evidence>
<evidence type="ECO:0000313" key="23">
    <source>
        <dbReference type="Proteomes" id="UP001652620"/>
    </source>
</evidence>
<dbReference type="SMART" id="SM00535">
    <property type="entry name" value="RIBOc"/>
    <property type="match status" value="2"/>
</dbReference>
<dbReference type="RefSeq" id="XP_011212659.2">
    <property type="nucleotide sequence ID" value="XM_011214357.3"/>
</dbReference>